<dbReference type="RefSeq" id="WP_185543809.1">
    <property type="nucleotide sequence ID" value="NZ_JAARXV010000008.1"/>
</dbReference>
<evidence type="ECO:0000313" key="2">
    <source>
        <dbReference type="Proteomes" id="UP000552309"/>
    </source>
</evidence>
<gene>
    <name evidence="1" type="ORF">HCA89_13770</name>
</gene>
<reference evidence="1 2" key="1">
    <citation type="submission" date="2020-03" db="EMBL/GenBank/DDBJ databases">
        <title>Soil Listeria distribution.</title>
        <authorList>
            <person name="Liao J."/>
            <person name="Wiedmann M."/>
        </authorList>
    </citation>
    <scope>NUCLEOTIDE SEQUENCE [LARGE SCALE GENOMIC DNA]</scope>
    <source>
        <strain evidence="1 2">FSL L7-0297</strain>
    </source>
</reference>
<accession>A0AB73HCM6</accession>
<comment type="caution">
    <text evidence="1">The sequence shown here is derived from an EMBL/GenBank/DDBJ whole genome shotgun (WGS) entry which is preliminary data.</text>
</comment>
<proteinExistence type="predicted"/>
<dbReference type="AlphaFoldDB" id="A0AB73HCM6"/>
<evidence type="ECO:0000313" key="1">
    <source>
        <dbReference type="EMBL" id="MBC2143379.1"/>
    </source>
</evidence>
<evidence type="ECO:0008006" key="3">
    <source>
        <dbReference type="Google" id="ProtNLM"/>
    </source>
</evidence>
<dbReference type="Proteomes" id="UP000552309">
    <property type="component" value="Unassembled WGS sequence"/>
</dbReference>
<dbReference type="EMBL" id="JAARXV010000008">
    <property type="protein sequence ID" value="MBC2143379.1"/>
    <property type="molecule type" value="Genomic_DNA"/>
</dbReference>
<organism evidence="1 2">
    <name type="scientific">Listeria innocua</name>
    <dbReference type="NCBI Taxonomy" id="1642"/>
    <lineage>
        <taxon>Bacteria</taxon>
        <taxon>Bacillati</taxon>
        <taxon>Bacillota</taxon>
        <taxon>Bacilli</taxon>
        <taxon>Bacillales</taxon>
        <taxon>Listeriaceae</taxon>
        <taxon>Listeria</taxon>
    </lineage>
</organism>
<sequence length="96" mass="11012">MSNLEEKAFKEGILYRNKQLVKSCNYQLLVYKLTSIIKKGDKEAFIAMLLDYSKPQKEPAVSVFDEDLKDVQQFKTAAYAFLMGLSHLDQKSENNA</sequence>
<protein>
    <recommendedName>
        <fullName evidence="3">CRISPR type III-B/RAMP module-associated protein Cmr5</fullName>
    </recommendedName>
</protein>
<name>A0AB73HCM6_LISIO</name>